<name>A0ABM8VP95_9BACL</name>
<evidence type="ECO:0000313" key="2">
    <source>
        <dbReference type="EMBL" id="CAG7652614.1"/>
    </source>
</evidence>
<gene>
    <name evidence="2" type="ORF">PAECIP111802_05276</name>
</gene>
<evidence type="ECO:0000313" key="3">
    <source>
        <dbReference type="Proteomes" id="UP000730618"/>
    </source>
</evidence>
<dbReference type="Proteomes" id="UP000730618">
    <property type="component" value="Unassembled WGS sequence"/>
</dbReference>
<proteinExistence type="predicted"/>
<evidence type="ECO:0000256" key="1">
    <source>
        <dbReference type="ARBA" id="ARBA00023136"/>
    </source>
</evidence>
<dbReference type="InterPro" id="IPR004995">
    <property type="entry name" value="Spore_Ger"/>
</dbReference>
<sequence length="142" mass="15687">MYTVGRLSDTNIVNDFMIRSLMLDNTEETFGKTMFDFIKDNALAIGEVKVISEWNGLILSILSGDTVILVNGSVEAVSGSTRGGEVRQVTEPSSQVVIRGPKDGFTESIAVNVSLVRRRIKNPNLWLETMTIGNNWYCLPDS</sequence>
<dbReference type="Pfam" id="PF03323">
    <property type="entry name" value="GerA"/>
    <property type="match status" value="1"/>
</dbReference>
<keyword evidence="3" id="KW-1185">Reference proteome</keyword>
<organism evidence="2 3">
    <name type="scientific">Paenibacillus allorhizosphaerae</name>
    <dbReference type="NCBI Taxonomy" id="2849866"/>
    <lineage>
        <taxon>Bacteria</taxon>
        <taxon>Bacillati</taxon>
        <taxon>Bacillota</taxon>
        <taxon>Bacilli</taxon>
        <taxon>Bacillales</taxon>
        <taxon>Paenibacillaceae</taxon>
        <taxon>Paenibacillus</taxon>
    </lineage>
</organism>
<comment type="caution">
    <text evidence="2">The sequence shown here is derived from an EMBL/GenBank/DDBJ whole genome shotgun (WGS) entry which is preliminary data.</text>
</comment>
<accession>A0ABM8VP95</accession>
<dbReference type="EMBL" id="CAJVCE010000018">
    <property type="protein sequence ID" value="CAG7652614.1"/>
    <property type="molecule type" value="Genomic_DNA"/>
</dbReference>
<protein>
    <submittedName>
        <fullName evidence="2">Uncharacterized protein</fullName>
    </submittedName>
</protein>
<keyword evidence="1" id="KW-0472">Membrane</keyword>
<reference evidence="2 3" key="1">
    <citation type="submission" date="2021-06" db="EMBL/GenBank/DDBJ databases">
        <authorList>
            <person name="Criscuolo A."/>
        </authorList>
    </citation>
    <scope>NUCLEOTIDE SEQUENCE [LARGE SCALE GENOMIC DNA]</scope>
    <source>
        <strain evidence="3">CIP 111802</strain>
    </source>
</reference>